<dbReference type="PANTHER" id="PTHR11731:SF200">
    <property type="entry name" value="DIPEPTIDYL PEPTIDASE 10, ISOFORM B"/>
    <property type="match status" value="1"/>
</dbReference>
<dbReference type="GO" id="GO:0008239">
    <property type="term" value="F:dipeptidyl-peptidase activity"/>
    <property type="evidence" value="ECO:0007669"/>
    <property type="project" value="TreeGrafter"/>
</dbReference>
<dbReference type="InterPro" id="IPR050278">
    <property type="entry name" value="Serine_Prot_S9B/DPPIV"/>
</dbReference>
<keyword evidence="1" id="KW-0645">Protease</keyword>
<evidence type="ECO:0000256" key="3">
    <source>
        <dbReference type="ARBA" id="ARBA00023180"/>
    </source>
</evidence>
<dbReference type="OrthoDB" id="16520at2759"/>
<evidence type="ECO:0000313" key="5">
    <source>
        <dbReference type="EMBL" id="KAG8236364.1"/>
    </source>
</evidence>
<organism evidence="5 6">
    <name type="scientific">Ladona fulva</name>
    <name type="common">Scarce chaser dragonfly</name>
    <name type="synonym">Libellula fulva</name>
    <dbReference type="NCBI Taxonomy" id="123851"/>
    <lineage>
        <taxon>Eukaryota</taxon>
        <taxon>Metazoa</taxon>
        <taxon>Ecdysozoa</taxon>
        <taxon>Arthropoda</taxon>
        <taxon>Hexapoda</taxon>
        <taxon>Insecta</taxon>
        <taxon>Pterygota</taxon>
        <taxon>Palaeoptera</taxon>
        <taxon>Odonata</taxon>
        <taxon>Epiprocta</taxon>
        <taxon>Anisoptera</taxon>
        <taxon>Libelluloidea</taxon>
        <taxon>Libellulidae</taxon>
        <taxon>Ladona</taxon>
    </lineage>
</organism>
<comment type="caution">
    <text evidence="5">The sequence shown here is derived from an EMBL/GenBank/DDBJ whole genome shotgun (WGS) entry which is preliminary data.</text>
</comment>
<gene>
    <name evidence="5" type="ORF">J437_LFUL016813</name>
</gene>
<dbReference type="GO" id="GO:0005886">
    <property type="term" value="C:plasma membrane"/>
    <property type="evidence" value="ECO:0007669"/>
    <property type="project" value="TreeGrafter"/>
</dbReference>
<keyword evidence="6" id="KW-1185">Reference proteome</keyword>
<evidence type="ECO:0000259" key="4">
    <source>
        <dbReference type="Pfam" id="PF00930"/>
    </source>
</evidence>
<feature type="domain" description="Dipeptidylpeptidase IV N-terminal" evidence="4">
    <location>
        <begin position="2"/>
        <end position="104"/>
    </location>
</feature>
<evidence type="ECO:0000313" key="6">
    <source>
        <dbReference type="Proteomes" id="UP000792457"/>
    </source>
</evidence>
<dbReference type="PANTHER" id="PTHR11731">
    <property type="entry name" value="PROTEASE FAMILY S9B,C DIPEPTIDYL-PEPTIDASE IV-RELATED"/>
    <property type="match status" value="1"/>
</dbReference>
<dbReference type="Proteomes" id="UP000792457">
    <property type="component" value="Unassembled WGS sequence"/>
</dbReference>
<evidence type="ECO:0000256" key="1">
    <source>
        <dbReference type="ARBA" id="ARBA00022438"/>
    </source>
</evidence>
<protein>
    <recommendedName>
        <fullName evidence="4">Dipeptidylpeptidase IV N-terminal domain-containing protein</fullName>
    </recommendedName>
</protein>
<proteinExistence type="predicted"/>
<keyword evidence="2" id="KW-0720">Serine protease</keyword>
<dbReference type="EMBL" id="KZ309018">
    <property type="protein sequence ID" value="KAG8236364.1"/>
    <property type="molecule type" value="Genomic_DNA"/>
</dbReference>
<dbReference type="Pfam" id="PF00930">
    <property type="entry name" value="DPPIV_N"/>
    <property type="match status" value="1"/>
</dbReference>
<keyword evidence="3" id="KW-0325">Glycoprotein</keyword>
<dbReference type="SUPFAM" id="SSF82171">
    <property type="entry name" value="DPP6 N-terminal domain-like"/>
    <property type="match status" value="1"/>
</dbReference>
<dbReference type="AlphaFoldDB" id="A0A8K0KJE7"/>
<name>A0A8K0KJE7_LADFU</name>
<reference evidence="5" key="2">
    <citation type="submission" date="2017-10" db="EMBL/GenBank/DDBJ databases">
        <title>Ladona fulva Genome sequencing and assembly.</title>
        <authorList>
            <person name="Murali S."/>
            <person name="Richards S."/>
            <person name="Bandaranaike D."/>
            <person name="Bellair M."/>
            <person name="Blankenburg K."/>
            <person name="Chao H."/>
            <person name="Dinh H."/>
            <person name="Doddapaneni H."/>
            <person name="Dugan-Rocha S."/>
            <person name="Elkadiri S."/>
            <person name="Gnanaolivu R."/>
            <person name="Hernandez B."/>
            <person name="Skinner E."/>
            <person name="Javaid M."/>
            <person name="Lee S."/>
            <person name="Li M."/>
            <person name="Ming W."/>
            <person name="Munidasa M."/>
            <person name="Muniz J."/>
            <person name="Nguyen L."/>
            <person name="Hughes D."/>
            <person name="Osuji N."/>
            <person name="Pu L.-L."/>
            <person name="Puazo M."/>
            <person name="Qu C."/>
            <person name="Quiroz J."/>
            <person name="Raj R."/>
            <person name="Weissenberger G."/>
            <person name="Xin Y."/>
            <person name="Zou X."/>
            <person name="Han Y."/>
            <person name="Worley K."/>
            <person name="Muzny D."/>
            <person name="Gibbs R."/>
        </authorList>
    </citation>
    <scope>NUCLEOTIDE SEQUENCE</scope>
    <source>
        <strain evidence="5">Sampled in the wild</strain>
    </source>
</reference>
<evidence type="ECO:0000256" key="2">
    <source>
        <dbReference type="ARBA" id="ARBA00022825"/>
    </source>
</evidence>
<dbReference type="GO" id="GO:0006508">
    <property type="term" value="P:proteolysis"/>
    <property type="evidence" value="ECO:0007669"/>
    <property type="project" value="InterPro"/>
</dbReference>
<keyword evidence="1" id="KW-0378">Hydrolase</keyword>
<keyword evidence="1" id="KW-0031">Aminopeptidase</keyword>
<dbReference type="InterPro" id="IPR002469">
    <property type="entry name" value="Peptidase_S9B_N"/>
</dbReference>
<dbReference type="GO" id="GO:0004177">
    <property type="term" value="F:aminopeptidase activity"/>
    <property type="evidence" value="ECO:0007669"/>
    <property type="project" value="UniProtKB-KW"/>
</dbReference>
<sequence length="111" mass="12660">MSPDRRFILLAHNVQKLFRHSYLAQYSVYDVATTEVFPLTPTPDEAGHPALQYAAWTPRGHALVMVMKSDIYYRPGPRGSFVFRVTRTAKPGLVSHGVPDWLYEGKEKQLI</sequence>
<reference evidence="5" key="1">
    <citation type="submission" date="2013-04" db="EMBL/GenBank/DDBJ databases">
        <authorList>
            <person name="Qu J."/>
            <person name="Murali S.C."/>
            <person name="Bandaranaike D."/>
            <person name="Bellair M."/>
            <person name="Blankenburg K."/>
            <person name="Chao H."/>
            <person name="Dinh H."/>
            <person name="Doddapaneni H."/>
            <person name="Downs B."/>
            <person name="Dugan-Rocha S."/>
            <person name="Elkadiri S."/>
            <person name="Gnanaolivu R.D."/>
            <person name="Hernandez B."/>
            <person name="Javaid M."/>
            <person name="Jayaseelan J.C."/>
            <person name="Lee S."/>
            <person name="Li M."/>
            <person name="Ming W."/>
            <person name="Munidasa M."/>
            <person name="Muniz J."/>
            <person name="Nguyen L."/>
            <person name="Ongeri F."/>
            <person name="Osuji N."/>
            <person name="Pu L.-L."/>
            <person name="Puazo M."/>
            <person name="Qu C."/>
            <person name="Quiroz J."/>
            <person name="Raj R."/>
            <person name="Weissenberger G."/>
            <person name="Xin Y."/>
            <person name="Zou X."/>
            <person name="Han Y."/>
            <person name="Richards S."/>
            <person name="Worley K."/>
            <person name="Muzny D."/>
            <person name="Gibbs R."/>
        </authorList>
    </citation>
    <scope>NUCLEOTIDE SEQUENCE</scope>
    <source>
        <strain evidence="5">Sampled in the wild</strain>
    </source>
</reference>
<dbReference type="GO" id="GO:0008236">
    <property type="term" value="F:serine-type peptidase activity"/>
    <property type="evidence" value="ECO:0007669"/>
    <property type="project" value="UniProtKB-KW"/>
</dbReference>
<accession>A0A8K0KJE7</accession>
<dbReference type="Gene3D" id="2.140.10.30">
    <property type="entry name" value="Dipeptidylpeptidase IV, N-terminal domain"/>
    <property type="match status" value="1"/>
</dbReference>